<feature type="disulfide bond" evidence="4">
    <location>
        <begin position="166"/>
        <end position="193"/>
    </location>
</feature>
<evidence type="ECO:0000313" key="6">
    <source>
        <dbReference type="EMBL" id="ESO83341.1"/>
    </source>
</evidence>
<dbReference type="InterPro" id="IPR051277">
    <property type="entry name" value="SEZ6_CSMD_C4BPB_Regulators"/>
</dbReference>
<dbReference type="CDD" id="cd00033">
    <property type="entry name" value="CCP"/>
    <property type="match status" value="10"/>
</dbReference>
<feature type="domain" description="Sushi" evidence="5">
    <location>
        <begin position="376"/>
        <end position="434"/>
    </location>
</feature>
<proteinExistence type="predicted"/>
<evidence type="ECO:0000256" key="3">
    <source>
        <dbReference type="ARBA" id="ARBA00023157"/>
    </source>
</evidence>
<evidence type="ECO:0000256" key="2">
    <source>
        <dbReference type="ARBA" id="ARBA00022737"/>
    </source>
</evidence>
<dbReference type="PANTHER" id="PTHR45656">
    <property type="entry name" value="PROTEIN CBR-CLEC-78"/>
    <property type="match status" value="1"/>
</dbReference>
<dbReference type="CTD" id="20245243"/>
<keyword evidence="2" id="KW-0677">Repeat</keyword>
<dbReference type="Proteomes" id="UP000030746">
    <property type="component" value="Unassembled WGS sequence"/>
</dbReference>
<dbReference type="KEGG" id="lgi:LOTGIDRAFT_197362"/>
<evidence type="ECO:0000259" key="5">
    <source>
        <dbReference type="PROSITE" id="PS50923"/>
    </source>
</evidence>
<dbReference type="OrthoDB" id="6159920at2759"/>
<feature type="domain" description="Sushi" evidence="5">
    <location>
        <begin position="438"/>
        <end position="497"/>
    </location>
</feature>
<feature type="domain" description="Sushi" evidence="5">
    <location>
        <begin position="78"/>
        <end position="134"/>
    </location>
</feature>
<protein>
    <recommendedName>
        <fullName evidence="5">Sushi domain-containing protein</fullName>
    </recommendedName>
</protein>
<evidence type="ECO:0000256" key="4">
    <source>
        <dbReference type="PROSITE-ProRule" id="PRU00302"/>
    </source>
</evidence>
<feature type="domain" description="Sushi" evidence="5">
    <location>
        <begin position="681"/>
        <end position="734"/>
    </location>
</feature>
<feature type="domain" description="Sushi" evidence="5">
    <location>
        <begin position="559"/>
        <end position="617"/>
    </location>
</feature>
<accession>V3ZR48</accession>
<reference evidence="6 7" key="1">
    <citation type="journal article" date="2013" name="Nature">
        <title>Insights into bilaterian evolution from three spiralian genomes.</title>
        <authorList>
            <person name="Simakov O."/>
            <person name="Marletaz F."/>
            <person name="Cho S.J."/>
            <person name="Edsinger-Gonzales E."/>
            <person name="Havlak P."/>
            <person name="Hellsten U."/>
            <person name="Kuo D.H."/>
            <person name="Larsson T."/>
            <person name="Lv J."/>
            <person name="Arendt D."/>
            <person name="Savage R."/>
            <person name="Osoegawa K."/>
            <person name="de Jong P."/>
            <person name="Grimwood J."/>
            <person name="Chapman J.A."/>
            <person name="Shapiro H."/>
            <person name="Aerts A."/>
            <person name="Otillar R.P."/>
            <person name="Terry A.Y."/>
            <person name="Boore J.L."/>
            <person name="Grigoriev I.V."/>
            <person name="Lindberg D.R."/>
            <person name="Seaver E.C."/>
            <person name="Weisblat D.A."/>
            <person name="Putnam N.H."/>
            <person name="Rokhsar D.S."/>
        </authorList>
    </citation>
    <scope>NUCLEOTIDE SEQUENCE [LARGE SCALE GENOMIC DNA]</scope>
</reference>
<dbReference type="SMART" id="SM00032">
    <property type="entry name" value="CCP"/>
    <property type="match status" value="12"/>
</dbReference>
<feature type="domain" description="Sushi" evidence="5">
    <location>
        <begin position="199"/>
        <end position="258"/>
    </location>
</feature>
<feature type="domain" description="Sushi" evidence="5">
    <location>
        <begin position="19"/>
        <end position="77"/>
    </location>
</feature>
<gene>
    <name evidence="6" type="ORF">LOTGIDRAFT_197362</name>
</gene>
<sequence>MECSETGSWTTPDITCIIKDCNTPSFIIDNASFEADATTFGSQVTYTCDVGYTKSGSGLTTCGEDGNWTPVTLTCTVVDCGEPTDIPEFDVSSTETIFGSMAIYSCKEGNPSGTAQITCQESGEWTQPSLTCTEEELPNCGTPVVPANTIAPVTDALVGSSATYSCEDGYVLMGFGTITCQANLQWTPPAFSCLNQIFINCQTTFPPVPNTQKEYTTTYYGSTVVYTCDFGYRASGDVRVSTCQSDFRWSDVDISCELTECGLPPTVDNAGLTITGTGFITANYYCLPGYRDTGNSNLLLCIGEWQPPPTFTCEVIDCGEPALVVANTKMVITDTTYGSTAVYTCLDNYKQVSGDGESSCGDAGTWSLPTITCEAQSCDPPTLTVANAITPTGDFSIGSTLYYTCQEGFVLSGDGSTTCGADKQWSSPSFTCIDRNMINCGSSVPEVEHTVPKFTTTLYGDIVTYSCKFGYKAEGDNLESVCQASFTWSTPDITCLASVCGIPPYIENTGFNVSSIDSLQVSSYYCLPGFTAVPGTTNALFCIEPSWMPPQSDFQCVSSDCGDPVLVVENAKVTFGETTNGEQAVYVCVTGYSQIGDGISTCGADTQWSTPTITCEAIDCGETNLNIPYTTPTFTETSYGKIAIYACNQGFEQVGDGESVCELDGTWSQPDITCLVDCGIPKFFVPNAAKLISDTGLGEKGEYRCITGFLQTGTGETTCQDDGQWSIPLITCSLKNCGLTGDAAPNSYQDYIEGTKYGQKAYYVCDPGFMEASDSVDFIECQPDKTW</sequence>
<evidence type="ECO:0000313" key="7">
    <source>
        <dbReference type="Proteomes" id="UP000030746"/>
    </source>
</evidence>
<feature type="non-terminal residue" evidence="6">
    <location>
        <position position="787"/>
    </location>
</feature>
<dbReference type="Gene3D" id="2.10.70.10">
    <property type="entry name" value="Complement Module, domain 1"/>
    <property type="match status" value="11"/>
</dbReference>
<dbReference type="Pfam" id="PF00084">
    <property type="entry name" value="Sushi"/>
    <property type="match status" value="11"/>
</dbReference>
<dbReference type="OMA" id="VLRYRCH"/>
<dbReference type="EMBL" id="KB203711">
    <property type="protein sequence ID" value="ESO83341.1"/>
    <property type="molecule type" value="Genomic_DNA"/>
</dbReference>
<feature type="disulfide bond" evidence="4">
    <location>
        <begin position="705"/>
        <end position="732"/>
    </location>
</feature>
<keyword evidence="3 4" id="KW-1015">Disulfide bond</keyword>
<feature type="disulfide bond" evidence="4">
    <location>
        <begin position="588"/>
        <end position="615"/>
    </location>
</feature>
<dbReference type="InterPro" id="IPR000436">
    <property type="entry name" value="Sushi_SCR_CCP_dom"/>
</dbReference>
<feature type="domain" description="Sushi" evidence="5">
    <location>
        <begin position="316"/>
        <end position="375"/>
    </location>
</feature>
<dbReference type="AlphaFoldDB" id="V3ZR48"/>
<feature type="disulfide bond" evidence="4">
    <location>
        <begin position="647"/>
        <end position="674"/>
    </location>
</feature>
<feature type="domain" description="Sushi" evidence="5">
    <location>
        <begin position="618"/>
        <end position="676"/>
    </location>
</feature>
<name>V3ZR48_LOTGI</name>
<dbReference type="STRING" id="225164.V3ZR48"/>
<dbReference type="HOGENOM" id="CLU_018232_0_0_1"/>
<feature type="domain" description="Sushi" evidence="5">
    <location>
        <begin position="138"/>
        <end position="195"/>
    </location>
</feature>
<comment type="caution">
    <text evidence="4">Lacks conserved residue(s) required for the propagation of feature annotation.</text>
</comment>
<keyword evidence="4" id="KW-0768">Sushi</keyword>
<keyword evidence="1" id="KW-0732">Signal</keyword>
<feature type="disulfide bond" evidence="4">
    <location>
        <begin position="48"/>
        <end position="75"/>
    </location>
</feature>
<dbReference type="PANTHER" id="PTHR45656:SF4">
    <property type="entry name" value="PROTEIN CBR-CLEC-78"/>
    <property type="match status" value="1"/>
</dbReference>
<dbReference type="GeneID" id="20245243"/>
<dbReference type="Gene3D" id="2.20.28.230">
    <property type="match status" value="1"/>
</dbReference>
<dbReference type="InterPro" id="IPR035976">
    <property type="entry name" value="Sushi/SCR/CCP_sf"/>
</dbReference>
<organism evidence="6 7">
    <name type="scientific">Lottia gigantea</name>
    <name type="common">Giant owl limpet</name>
    <dbReference type="NCBI Taxonomy" id="225164"/>
    <lineage>
        <taxon>Eukaryota</taxon>
        <taxon>Metazoa</taxon>
        <taxon>Spiralia</taxon>
        <taxon>Lophotrochozoa</taxon>
        <taxon>Mollusca</taxon>
        <taxon>Gastropoda</taxon>
        <taxon>Patellogastropoda</taxon>
        <taxon>Lottioidea</taxon>
        <taxon>Lottiidae</taxon>
        <taxon>Lottia</taxon>
    </lineage>
</organism>
<dbReference type="PROSITE" id="PS50923">
    <property type="entry name" value="SUSHI"/>
    <property type="match status" value="10"/>
</dbReference>
<evidence type="ECO:0000256" key="1">
    <source>
        <dbReference type="ARBA" id="ARBA00022729"/>
    </source>
</evidence>
<keyword evidence="7" id="KW-1185">Reference proteome</keyword>
<feature type="disulfide bond" evidence="4">
    <location>
        <begin position="405"/>
        <end position="432"/>
    </location>
</feature>
<dbReference type="RefSeq" id="XP_009065946.1">
    <property type="nucleotide sequence ID" value="XM_009067698.1"/>
</dbReference>
<dbReference type="SUPFAM" id="SSF57535">
    <property type="entry name" value="Complement control module/SCR domain"/>
    <property type="match status" value="13"/>
</dbReference>